<comment type="caution">
    <text evidence="8">The sequence shown here is derived from an EMBL/GenBank/DDBJ whole genome shotgun (WGS) entry which is preliminary data.</text>
</comment>
<dbReference type="PROSITE" id="PS51186">
    <property type="entry name" value="GNAT"/>
    <property type="match status" value="1"/>
</dbReference>
<dbReference type="InterPro" id="IPR014777">
    <property type="entry name" value="4pyrrole_Mease_sub1"/>
</dbReference>
<evidence type="ECO:0000256" key="4">
    <source>
        <dbReference type="ARBA" id="ARBA00022603"/>
    </source>
</evidence>
<dbReference type="SUPFAM" id="SSF53790">
    <property type="entry name" value="Tetrapyrrole methylase"/>
    <property type="match status" value="1"/>
</dbReference>
<dbReference type="Gene3D" id="3.40.1010.10">
    <property type="entry name" value="Cobalt-precorrin-4 Transmethylase, Domain 1"/>
    <property type="match status" value="1"/>
</dbReference>
<evidence type="ECO:0000259" key="7">
    <source>
        <dbReference type="PROSITE" id="PS51186"/>
    </source>
</evidence>
<comment type="pathway">
    <text evidence="1">Cofactor biosynthesis; adenosylcobalamin biosynthesis.</text>
</comment>
<dbReference type="Pfam" id="PF00590">
    <property type="entry name" value="TP_methylase"/>
    <property type="match status" value="1"/>
</dbReference>
<dbReference type="NCBIfam" id="TIGR01467">
    <property type="entry name" value="cobI_cbiL"/>
    <property type="match status" value="1"/>
</dbReference>
<keyword evidence="3" id="KW-0169">Cobalamin biosynthesis</keyword>
<name>A0ABP6C6D4_9ACTN</name>
<comment type="similarity">
    <text evidence="2">Belongs to the precorrin methyltransferase family.</text>
</comment>
<reference evidence="9" key="1">
    <citation type="journal article" date="2019" name="Int. J. Syst. Evol. Microbiol.">
        <title>The Global Catalogue of Microorganisms (GCM) 10K type strain sequencing project: providing services to taxonomists for standard genome sequencing and annotation.</title>
        <authorList>
            <consortium name="The Broad Institute Genomics Platform"/>
            <consortium name="The Broad Institute Genome Sequencing Center for Infectious Disease"/>
            <person name="Wu L."/>
            <person name="Ma J."/>
        </authorList>
    </citation>
    <scope>NUCLEOTIDE SEQUENCE [LARGE SCALE GENOMIC DNA]</scope>
    <source>
        <strain evidence="9">JCM 6833</strain>
    </source>
</reference>
<evidence type="ECO:0000313" key="8">
    <source>
        <dbReference type="EMBL" id="GAA2599555.1"/>
    </source>
</evidence>
<dbReference type="InterPro" id="IPR000182">
    <property type="entry name" value="GNAT_dom"/>
</dbReference>
<organism evidence="8 9">
    <name type="scientific">Actinomadura fulvescens</name>
    <dbReference type="NCBI Taxonomy" id="46160"/>
    <lineage>
        <taxon>Bacteria</taxon>
        <taxon>Bacillati</taxon>
        <taxon>Actinomycetota</taxon>
        <taxon>Actinomycetes</taxon>
        <taxon>Streptosporangiales</taxon>
        <taxon>Thermomonosporaceae</taxon>
        <taxon>Actinomadura</taxon>
    </lineage>
</organism>
<evidence type="ECO:0000313" key="9">
    <source>
        <dbReference type="Proteomes" id="UP001501509"/>
    </source>
</evidence>
<keyword evidence="6" id="KW-0949">S-adenosyl-L-methionine</keyword>
<feature type="domain" description="N-acetyltransferase" evidence="7">
    <location>
        <begin position="42"/>
        <end position="208"/>
    </location>
</feature>
<dbReference type="Gene3D" id="3.40.630.30">
    <property type="match status" value="1"/>
</dbReference>
<protein>
    <recommendedName>
        <fullName evidence="7">N-acetyltransferase domain-containing protein</fullName>
    </recommendedName>
</protein>
<dbReference type="Proteomes" id="UP001501509">
    <property type="component" value="Unassembled WGS sequence"/>
</dbReference>
<dbReference type="CDD" id="cd11645">
    <property type="entry name" value="Precorrin_2_C20_MT"/>
    <property type="match status" value="1"/>
</dbReference>
<dbReference type="InterPro" id="IPR006364">
    <property type="entry name" value="CobI/CbiL/CobIJ_dom"/>
</dbReference>
<evidence type="ECO:0000256" key="2">
    <source>
        <dbReference type="ARBA" id="ARBA00005879"/>
    </source>
</evidence>
<sequence>MRRLVPAPALGRSARLRTPIHGGLPMSESTFRGPVLLRGERVELRPFSIDDGAALIEIIRAGEDFLPDNFPRELDAERLAWWLNTGVHQPQRYGLAIHLAVLDRESGAFAGTIGLFRVDWSQLTCEVGYGMRPGARGRGHATEALQLISEWALRECGLHRVELRAMTSNHASVRVAEKAGYVREGVARGGERAGGVNHDQIVFSLLATDLDRSDAGAPRLVGIGVGPGDPELVTAKAVRMLREADVVLVPVMALDEEGRAESVVRAYTGKAERVVFALNDRGGVTGRRAAAWDGAAERVVRAFGEGARTVAFATIGDPNVYSTFTYLAQTVRERRPDTVVETVPGITAMQDLAARSGTVLTEGAESLALVPLTGGAAGLRTALDAADTVVAYKFGSVAAEVVEVLKDAGRLEEAVYGARLGLAGEDVRPAREITGAVPYLSTLIVPGRRTTRGGKL</sequence>
<dbReference type="SUPFAM" id="SSF55729">
    <property type="entry name" value="Acyl-CoA N-acyltransferases (Nat)"/>
    <property type="match status" value="1"/>
</dbReference>
<dbReference type="InterPro" id="IPR000878">
    <property type="entry name" value="4pyrrol_Mease"/>
</dbReference>
<evidence type="ECO:0000256" key="6">
    <source>
        <dbReference type="ARBA" id="ARBA00022691"/>
    </source>
</evidence>
<proteinExistence type="inferred from homology"/>
<dbReference type="InterPro" id="IPR035996">
    <property type="entry name" value="4pyrrol_Methylase_sf"/>
</dbReference>
<dbReference type="Gene3D" id="3.30.950.10">
    <property type="entry name" value="Methyltransferase, Cobalt-precorrin-4 Transmethylase, Domain 2"/>
    <property type="match status" value="1"/>
</dbReference>
<keyword evidence="4" id="KW-0489">Methyltransferase</keyword>
<dbReference type="InterPro" id="IPR012382">
    <property type="entry name" value="CobI/CbiL"/>
</dbReference>
<dbReference type="PANTHER" id="PTHR43467">
    <property type="entry name" value="COBALT-PRECORRIN-2 C(20)-METHYLTRANSFERASE"/>
    <property type="match status" value="1"/>
</dbReference>
<dbReference type="Pfam" id="PF13302">
    <property type="entry name" value="Acetyltransf_3"/>
    <property type="match status" value="1"/>
</dbReference>
<accession>A0ABP6C6D4</accession>
<evidence type="ECO:0000256" key="3">
    <source>
        <dbReference type="ARBA" id="ARBA00022573"/>
    </source>
</evidence>
<keyword evidence="5" id="KW-0808">Transferase</keyword>
<dbReference type="InterPro" id="IPR014776">
    <property type="entry name" value="4pyrrole_Mease_sub2"/>
</dbReference>
<gene>
    <name evidence="8" type="ORF">GCM10010411_36430</name>
</gene>
<dbReference type="PANTHER" id="PTHR43467:SF2">
    <property type="entry name" value="COBALT-PRECORRIN-2 C(20)-METHYLTRANSFERASE"/>
    <property type="match status" value="1"/>
</dbReference>
<dbReference type="EMBL" id="BAAATD010000004">
    <property type="protein sequence ID" value="GAA2599555.1"/>
    <property type="molecule type" value="Genomic_DNA"/>
</dbReference>
<dbReference type="InterPro" id="IPR016181">
    <property type="entry name" value="Acyl_CoA_acyltransferase"/>
</dbReference>
<evidence type="ECO:0000256" key="5">
    <source>
        <dbReference type="ARBA" id="ARBA00022679"/>
    </source>
</evidence>
<evidence type="ECO:0000256" key="1">
    <source>
        <dbReference type="ARBA" id="ARBA00004953"/>
    </source>
</evidence>
<keyword evidence="9" id="KW-1185">Reference proteome</keyword>